<dbReference type="GO" id="GO:0016491">
    <property type="term" value="F:oxidoreductase activity"/>
    <property type="evidence" value="ECO:0007669"/>
    <property type="project" value="InterPro"/>
</dbReference>
<comment type="caution">
    <text evidence="2">The sequence shown here is derived from an EMBL/GenBank/DDBJ whole genome shotgun (WGS) entry which is preliminary data.</text>
</comment>
<dbReference type="InterPro" id="IPR002364">
    <property type="entry name" value="Quin_OxRdtase/zeta-crystal_CS"/>
</dbReference>
<dbReference type="PROSITE" id="PS01162">
    <property type="entry name" value="QOR_ZETA_CRYSTAL"/>
    <property type="match status" value="1"/>
</dbReference>
<dbReference type="SUPFAM" id="SSF50129">
    <property type="entry name" value="GroES-like"/>
    <property type="match status" value="1"/>
</dbReference>
<dbReference type="Gene3D" id="3.90.180.10">
    <property type="entry name" value="Medium-chain alcohol dehydrogenases, catalytic domain"/>
    <property type="match status" value="1"/>
</dbReference>
<dbReference type="InterPro" id="IPR013154">
    <property type="entry name" value="ADH-like_N"/>
</dbReference>
<proteinExistence type="predicted"/>
<reference evidence="2 3" key="1">
    <citation type="submission" date="2018-12" db="EMBL/GenBank/DDBJ databases">
        <title>Bacillus yapensis draft genome sequence.</title>
        <authorList>
            <person name="Yu L."/>
            <person name="Xu X."/>
            <person name="Tang X."/>
        </authorList>
    </citation>
    <scope>NUCLEOTIDE SEQUENCE [LARGE SCALE GENOMIC DNA]</scope>
    <source>
        <strain evidence="2 3">XXST-01</strain>
    </source>
</reference>
<dbReference type="GO" id="GO:0008270">
    <property type="term" value="F:zinc ion binding"/>
    <property type="evidence" value="ECO:0007669"/>
    <property type="project" value="InterPro"/>
</dbReference>
<gene>
    <name evidence="2" type="ORF">EKG37_01825</name>
</gene>
<dbReference type="InterPro" id="IPR036291">
    <property type="entry name" value="NAD(P)-bd_dom_sf"/>
</dbReference>
<name>A0A3S0LIJ3_9BACI</name>
<dbReference type="OrthoDB" id="9792162at2"/>
<protein>
    <submittedName>
        <fullName evidence="2">NAD(P)-dependent alcohol dehydrogenase</fullName>
    </submittedName>
</protein>
<dbReference type="InterPro" id="IPR052733">
    <property type="entry name" value="Chloroplast_QOR"/>
</dbReference>
<dbReference type="InterPro" id="IPR011032">
    <property type="entry name" value="GroES-like_sf"/>
</dbReference>
<dbReference type="SUPFAM" id="SSF51735">
    <property type="entry name" value="NAD(P)-binding Rossmann-fold domains"/>
    <property type="match status" value="1"/>
</dbReference>
<feature type="domain" description="Enoyl reductase (ER)" evidence="1">
    <location>
        <begin position="10"/>
        <end position="320"/>
    </location>
</feature>
<dbReference type="Pfam" id="PF08240">
    <property type="entry name" value="ADH_N"/>
    <property type="match status" value="1"/>
</dbReference>
<sequence>MKAIISPKYGSPDVLELKEVEKPVPTENQMLVKIRAASINFGNLVLLKGEPYLARFAFGMRRPKYPIPGGDIAGIVEAVGKNVTQFRIGDEVFGDLSACGWGSFAEHATAPEQALALKPANITFEEAAAAPMAGVTALQGLRDKGKIQSGQKVLINGASGGVGTFAVQIAKSSGAEVTGVCSTRNINILHSLGADHVIDYTKKNFTQNAEKYDLILGVNGSHPISAYKRSLKPNGIFVHVGGTETQMYQTLLLGPFISMTSNKKMSNLLQKSNQEDLNILRELLADGKVKSVIDRRYKLNEVADAFRYFEEGHTQGKVVITIS</sequence>
<keyword evidence="3" id="KW-1185">Reference proteome</keyword>
<evidence type="ECO:0000313" key="3">
    <source>
        <dbReference type="Proteomes" id="UP000271374"/>
    </source>
</evidence>
<accession>A0A3S0LIJ3</accession>
<dbReference type="Proteomes" id="UP000271374">
    <property type="component" value="Unassembled WGS sequence"/>
</dbReference>
<dbReference type="Pfam" id="PF13602">
    <property type="entry name" value="ADH_zinc_N_2"/>
    <property type="match status" value="1"/>
</dbReference>
<dbReference type="AlphaFoldDB" id="A0A3S0LIJ3"/>
<organism evidence="2 3">
    <name type="scientific">Bacillus yapensis</name>
    <dbReference type="NCBI Taxonomy" id="2492960"/>
    <lineage>
        <taxon>Bacteria</taxon>
        <taxon>Bacillati</taxon>
        <taxon>Bacillota</taxon>
        <taxon>Bacilli</taxon>
        <taxon>Bacillales</taxon>
        <taxon>Bacillaceae</taxon>
        <taxon>Bacillus</taxon>
    </lineage>
</organism>
<dbReference type="RefSeq" id="WP_126405552.1">
    <property type="nucleotide sequence ID" value="NZ_RXNT01000001.1"/>
</dbReference>
<evidence type="ECO:0000313" key="2">
    <source>
        <dbReference type="EMBL" id="RTR36319.1"/>
    </source>
</evidence>
<dbReference type="InterPro" id="IPR020843">
    <property type="entry name" value="ER"/>
</dbReference>
<dbReference type="EMBL" id="RXNT01000001">
    <property type="protein sequence ID" value="RTR36319.1"/>
    <property type="molecule type" value="Genomic_DNA"/>
</dbReference>
<evidence type="ECO:0000259" key="1">
    <source>
        <dbReference type="SMART" id="SM00829"/>
    </source>
</evidence>
<dbReference type="PANTHER" id="PTHR44013">
    <property type="entry name" value="ZINC-TYPE ALCOHOL DEHYDROGENASE-LIKE PROTEIN C16A3.02C"/>
    <property type="match status" value="1"/>
</dbReference>
<dbReference type="PANTHER" id="PTHR44013:SF1">
    <property type="entry name" value="ZINC-TYPE ALCOHOL DEHYDROGENASE-LIKE PROTEIN C16A3.02C"/>
    <property type="match status" value="1"/>
</dbReference>
<dbReference type="CDD" id="cd08267">
    <property type="entry name" value="MDR1"/>
    <property type="match status" value="1"/>
</dbReference>
<dbReference type="Gene3D" id="3.40.50.720">
    <property type="entry name" value="NAD(P)-binding Rossmann-like Domain"/>
    <property type="match status" value="1"/>
</dbReference>
<dbReference type="SMART" id="SM00829">
    <property type="entry name" value="PKS_ER"/>
    <property type="match status" value="1"/>
</dbReference>